<dbReference type="AlphaFoldDB" id="A0A7K0FUZ9"/>
<reference evidence="1 2" key="1">
    <citation type="submission" date="2019-11" db="EMBL/GenBank/DDBJ databases">
        <title>Pedobacter petrophilus genome.</title>
        <authorList>
            <person name="Feldbauer M.J."/>
            <person name="Newman J.D."/>
        </authorList>
    </citation>
    <scope>NUCLEOTIDE SEQUENCE [LARGE SCALE GENOMIC DNA]</scope>
    <source>
        <strain evidence="1 2">LMG 29686</strain>
    </source>
</reference>
<dbReference type="OrthoDB" id="757813at2"/>
<proteinExistence type="predicted"/>
<organism evidence="1 2">
    <name type="scientific">Pedobacter petrophilus</name>
    <dbReference type="NCBI Taxonomy" id="1908241"/>
    <lineage>
        <taxon>Bacteria</taxon>
        <taxon>Pseudomonadati</taxon>
        <taxon>Bacteroidota</taxon>
        <taxon>Sphingobacteriia</taxon>
        <taxon>Sphingobacteriales</taxon>
        <taxon>Sphingobacteriaceae</taxon>
        <taxon>Pedobacter</taxon>
    </lineage>
</organism>
<dbReference type="RefSeq" id="WP_154279047.1">
    <property type="nucleotide sequence ID" value="NZ_JBHUJQ010000001.1"/>
</dbReference>
<comment type="caution">
    <text evidence="1">The sequence shown here is derived from an EMBL/GenBank/DDBJ whole genome shotgun (WGS) entry which is preliminary data.</text>
</comment>
<dbReference type="Proteomes" id="UP000487757">
    <property type="component" value="Unassembled WGS sequence"/>
</dbReference>
<protein>
    <submittedName>
        <fullName evidence="1">Uncharacterized protein</fullName>
    </submittedName>
</protein>
<accession>A0A7K0FUZ9</accession>
<dbReference type="PROSITE" id="PS51257">
    <property type="entry name" value="PROKAR_LIPOPROTEIN"/>
    <property type="match status" value="1"/>
</dbReference>
<evidence type="ECO:0000313" key="2">
    <source>
        <dbReference type="Proteomes" id="UP000487757"/>
    </source>
</evidence>
<evidence type="ECO:0000313" key="1">
    <source>
        <dbReference type="EMBL" id="MRX74884.1"/>
    </source>
</evidence>
<gene>
    <name evidence="1" type="ORF">GJU39_02185</name>
</gene>
<name>A0A7K0FUZ9_9SPHI</name>
<sequence>MKKVFITLAVMFIIGIGCKKNLDPGGGPCACSPVTEAYFSLSIKSSNGSDLLNATNTGAFTKDQIQLYYKDAQGVSKPVEFSIRPPFSTPKTAYAFNQIFSTTLAEIARGGNNIFFLKLGNRPPMEMNVKVIGTKTERLLIDQTEVPLETSVADDDFYIKSIFSLKL</sequence>
<keyword evidence="2" id="KW-1185">Reference proteome</keyword>
<dbReference type="EMBL" id="WKKH01000002">
    <property type="protein sequence ID" value="MRX74884.1"/>
    <property type="molecule type" value="Genomic_DNA"/>
</dbReference>